<name>A0ABQ5UAN4_9HYPH</name>
<evidence type="ECO:0000313" key="7">
    <source>
        <dbReference type="EMBL" id="GLQ09187.1"/>
    </source>
</evidence>
<gene>
    <name evidence="7" type="ORF">GCM10007913_11190</name>
</gene>
<comment type="subcellular location">
    <subcellularLocation>
        <location evidence="1">Cell membrane</location>
        <topology evidence="1">Multi-pass membrane protein</topology>
    </subcellularLocation>
</comment>
<evidence type="ECO:0000256" key="2">
    <source>
        <dbReference type="ARBA" id="ARBA00022475"/>
    </source>
</evidence>
<evidence type="ECO:0008006" key="9">
    <source>
        <dbReference type="Google" id="ProtNLM"/>
    </source>
</evidence>
<keyword evidence="4 6" id="KW-1133">Transmembrane helix</keyword>
<evidence type="ECO:0000256" key="3">
    <source>
        <dbReference type="ARBA" id="ARBA00022692"/>
    </source>
</evidence>
<organism evidence="7 8">
    <name type="scientific">Devosia yakushimensis</name>
    <dbReference type="NCBI Taxonomy" id="470028"/>
    <lineage>
        <taxon>Bacteria</taxon>
        <taxon>Pseudomonadati</taxon>
        <taxon>Pseudomonadota</taxon>
        <taxon>Alphaproteobacteria</taxon>
        <taxon>Hyphomicrobiales</taxon>
        <taxon>Devosiaceae</taxon>
        <taxon>Devosia</taxon>
    </lineage>
</organism>
<feature type="transmembrane region" description="Helical" evidence="6">
    <location>
        <begin position="106"/>
        <end position="130"/>
    </location>
</feature>
<keyword evidence="8" id="KW-1185">Reference proteome</keyword>
<dbReference type="RefSeq" id="WP_284388735.1">
    <property type="nucleotide sequence ID" value="NZ_BSNG01000001.1"/>
</dbReference>
<feature type="transmembrane region" description="Helical" evidence="6">
    <location>
        <begin position="349"/>
        <end position="370"/>
    </location>
</feature>
<feature type="transmembrane region" description="Helical" evidence="6">
    <location>
        <begin position="206"/>
        <end position="226"/>
    </location>
</feature>
<dbReference type="InterPro" id="IPR050833">
    <property type="entry name" value="Poly_Biosynth_Transport"/>
</dbReference>
<feature type="transmembrane region" description="Helical" evidence="6">
    <location>
        <begin position="167"/>
        <end position="186"/>
    </location>
</feature>
<feature type="transmembrane region" description="Helical" evidence="6">
    <location>
        <begin position="288"/>
        <end position="309"/>
    </location>
</feature>
<dbReference type="InterPro" id="IPR002797">
    <property type="entry name" value="Polysacc_synth"/>
</dbReference>
<dbReference type="Proteomes" id="UP001161406">
    <property type="component" value="Unassembled WGS sequence"/>
</dbReference>
<evidence type="ECO:0000256" key="1">
    <source>
        <dbReference type="ARBA" id="ARBA00004651"/>
    </source>
</evidence>
<feature type="transmembrane region" description="Helical" evidence="6">
    <location>
        <begin position="246"/>
        <end position="267"/>
    </location>
</feature>
<dbReference type="PANTHER" id="PTHR30250">
    <property type="entry name" value="PST FAMILY PREDICTED COLANIC ACID TRANSPORTER"/>
    <property type="match status" value="1"/>
</dbReference>
<feature type="transmembrane region" description="Helical" evidence="6">
    <location>
        <begin position="376"/>
        <end position="396"/>
    </location>
</feature>
<dbReference type="EMBL" id="BSNG01000001">
    <property type="protein sequence ID" value="GLQ09187.1"/>
    <property type="molecule type" value="Genomic_DNA"/>
</dbReference>
<protein>
    <recommendedName>
        <fullName evidence="9">Polysaccharide biosynthesis protein C-terminal domain-containing protein</fullName>
    </recommendedName>
</protein>
<dbReference type="Pfam" id="PF01943">
    <property type="entry name" value="Polysacc_synt"/>
    <property type="match status" value="1"/>
</dbReference>
<dbReference type="PANTHER" id="PTHR30250:SF11">
    <property type="entry name" value="O-ANTIGEN TRANSPORTER-RELATED"/>
    <property type="match status" value="1"/>
</dbReference>
<evidence type="ECO:0000256" key="6">
    <source>
        <dbReference type="SAM" id="Phobius"/>
    </source>
</evidence>
<proteinExistence type="predicted"/>
<feature type="transmembrane region" description="Helical" evidence="6">
    <location>
        <begin position="142"/>
        <end position="161"/>
    </location>
</feature>
<reference evidence="7" key="2">
    <citation type="submission" date="2023-01" db="EMBL/GenBank/DDBJ databases">
        <title>Draft genome sequence of Devosia yakushimensis strain NBRC 103855.</title>
        <authorList>
            <person name="Sun Q."/>
            <person name="Mori K."/>
        </authorList>
    </citation>
    <scope>NUCLEOTIDE SEQUENCE</scope>
    <source>
        <strain evidence="7">NBRC 103855</strain>
    </source>
</reference>
<comment type="caution">
    <text evidence="7">The sequence shown here is derived from an EMBL/GenBank/DDBJ whole genome shotgun (WGS) entry which is preliminary data.</text>
</comment>
<evidence type="ECO:0000256" key="4">
    <source>
        <dbReference type="ARBA" id="ARBA00022989"/>
    </source>
</evidence>
<evidence type="ECO:0000256" key="5">
    <source>
        <dbReference type="ARBA" id="ARBA00023136"/>
    </source>
</evidence>
<keyword evidence="5 6" id="KW-0472">Membrane</keyword>
<sequence>MTRQKLLLALSLLARIATGLVSLLVLARGLGPADYGFIATVLAYSSIAALLTDFGFSVQALRDIGAEPQRAGAIIAACLRVKTILVFGTTLLATAALFLIEIDMPLRLAGLLLYGAMMIMSYGDLTMIALRGVGRYEAEARVTLAGAVLYVAIVAGAALAMPAILPVAVAIAVARLLQTILCFVVLRRHVVLENCFYRPLFDTARFLRGSSALALDSILTTAAAQIDTILVSAVLGLEAAGIYQVAARIAGYVVLPIQVLAGVYMPALSHQHHRGINDGLEPRMHGEFIAIGVVAAAFTALAMPILGPWLFGAEFVVPNAIWLVFGLLVLARFIVAASGIVLTARHAVWYRLAGQGAGMAGMVLVMPIALMTLGMVGAPLVSLAATLVTLTVYWWALRRLDRRGPLIEAAGP</sequence>
<evidence type="ECO:0000313" key="8">
    <source>
        <dbReference type="Proteomes" id="UP001161406"/>
    </source>
</evidence>
<feature type="transmembrane region" description="Helical" evidence="6">
    <location>
        <begin position="77"/>
        <end position="100"/>
    </location>
</feature>
<accession>A0ABQ5UAN4</accession>
<reference evidence="7" key="1">
    <citation type="journal article" date="2014" name="Int. J. Syst. Evol. Microbiol.">
        <title>Complete genome of a new Firmicutes species belonging to the dominant human colonic microbiota ('Ruminococcus bicirculans') reveals two chromosomes and a selective capacity to utilize plant glucans.</title>
        <authorList>
            <consortium name="NISC Comparative Sequencing Program"/>
            <person name="Wegmann U."/>
            <person name="Louis P."/>
            <person name="Goesmann A."/>
            <person name="Henrissat B."/>
            <person name="Duncan S.H."/>
            <person name="Flint H.J."/>
        </authorList>
    </citation>
    <scope>NUCLEOTIDE SEQUENCE</scope>
    <source>
        <strain evidence="7">NBRC 103855</strain>
    </source>
</reference>
<keyword evidence="2" id="KW-1003">Cell membrane</keyword>
<feature type="transmembrane region" description="Helical" evidence="6">
    <location>
        <begin position="35"/>
        <end position="56"/>
    </location>
</feature>
<feature type="transmembrane region" description="Helical" evidence="6">
    <location>
        <begin position="321"/>
        <end position="342"/>
    </location>
</feature>
<keyword evidence="3 6" id="KW-0812">Transmembrane</keyword>